<sequence>MAEKKAPVAAVKAEVKKTSTNAVKTTEEPKQTVATKEPTKETAEPVKESAKNTVKENKKAPARKAPAAKKAPAKKTVSRKTASKKEAVKKEPSTSLILQFSGKELASADLFARVKEIWTAELGRDAGDLKDVKLYVKPEETTAYYVINENITGSFEL</sequence>
<reference evidence="2 3" key="1">
    <citation type="submission" date="2020-08" db="EMBL/GenBank/DDBJ databases">
        <authorList>
            <person name="Liu C."/>
            <person name="Sun Q."/>
        </authorList>
    </citation>
    <scope>NUCLEOTIDE SEQUENCE [LARGE SCALE GENOMIC DNA]</scope>
    <source>
        <strain evidence="2 3">NSJ-29</strain>
    </source>
</reference>
<dbReference type="AlphaFoldDB" id="A0A7G9GFR1"/>
<dbReference type="InterPro" id="IPR046313">
    <property type="entry name" value="DUF6465"/>
</dbReference>
<dbReference type="EMBL" id="CP060635">
    <property type="protein sequence ID" value="QNM09643.1"/>
    <property type="molecule type" value="Genomic_DNA"/>
</dbReference>
<protein>
    <submittedName>
        <fullName evidence="2">Uncharacterized protein</fullName>
    </submittedName>
</protein>
<feature type="region of interest" description="Disordered" evidence="1">
    <location>
        <begin position="1"/>
        <end position="94"/>
    </location>
</feature>
<accession>A0A7G9GFR1</accession>
<evidence type="ECO:0000313" key="3">
    <source>
        <dbReference type="Proteomes" id="UP000515860"/>
    </source>
</evidence>
<dbReference type="RefSeq" id="WP_118644434.1">
    <property type="nucleotide sequence ID" value="NZ_CP060635.1"/>
</dbReference>
<dbReference type="KEGG" id="whj:H9Q79_04950"/>
<feature type="compositionally biased region" description="Basic and acidic residues" evidence="1">
    <location>
        <begin position="83"/>
        <end position="92"/>
    </location>
</feature>
<name>A0A7G9GFR1_9FIRM</name>
<evidence type="ECO:0000313" key="2">
    <source>
        <dbReference type="EMBL" id="QNM09643.1"/>
    </source>
</evidence>
<gene>
    <name evidence="2" type="ORF">H9Q79_04950</name>
</gene>
<dbReference type="Pfam" id="PF20069">
    <property type="entry name" value="DUF6465"/>
    <property type="match status" value="1"/>
</dbReference>
<evidence type="ECO:0000256" key="1">
    <source>
        <dbReference type="SAM" id="MobiDB-lite"/>
    </source>
</evidence>
<dbReference type="Proteomes" id="UP000515860">
    <property type="component" value="Chromosome"/>
</dbReference>
<feature type="compositionally biased region" description="Basic and acidic residues" evidence="1">
    <location>
        <begin position="37"/>
        <end position="59"/>
    </location>
</feature>
<proteinExistence type="predicted"/>
<organism evidence="2 3">
    <name type="scientific">Wansuia hejianensis</name>
    <dbReference type="NCBI Taxonomy" id="2763667"/>
    <lineage>
        <taxon>Bacteria</taxon>
        <taxon>Bacillati</taxon>
        <taxon>Bacillota</taxon>
        <taxon>Clostridia</taxon>
        <taxon>Lachnospirales</taxon>
        <taxon>Lachnospiraceae</taxon>
        <taxon>Wansuia</taxon>
    </lineage>
</organism>
<feature type="compositionally biased region" description="Basic residues" evidence="1">
    <location>
        <begin position="71"/>
        <end position="82"/>
    </location>
</feature>
<keyword evidence="3" id="KW-1185">Reference proteome</keyword>